<dbReference type="STRING" id="451379.A0A0N5ANL8"/>
<dbReference type="Proteomes" id="UP000046393">
    <property type="component" value="Unplaced"/>
</dbReference>
<reference evidence="2" key="1">
    <citation type="submission" date="2017-02" db="UniProtKB">
        <authorList>
            <consortium name="WormBaseParasite"/>
        </authorList>
    </citation>
    <scope>IDENTIFICATION</scope>
</reference>
<protein>
    <submittedName>
        <fullName evidence="2">ShKT domain-containing protein</fullName>
    </submittedName>
</protein>
<organism evidence="1 2">
    <name type="scientific">Syphacia muris</name>
    <dbReference type="NCBI Taxonomy" id="451379"/>
    <lineage>
        <taxon>Eukaryota</taxon>
        <taxon>Metazoa</taxon>
        <taxon>Ecdysozoa</taxon>
        <taxon>Nematoda</taxon>
        <taxon>Chromadorea</taxon>
        <taxon>Rhabditida</taxon>
        <taxon>Spirurina</taxon>
        <taxon>Oxyuridomorpha</taxon>
        <taxon>Oxyuroidea</taxon>
        <taxon>Oxyuridae</taxon>
        <taxon>Syphacia</taxon>
    </lineage>
</organism>
<evidence type="ECO:0000313" key="2">
    <source>
        <dbReference type="WBParaSite" id="SMUV_0000621001-mRNA-1"/>
    </source>
</evidence>
<dbReference type="AlphaFoldDB" id="A0A0N5ANL8"/>
<sequence>MVILKIQVFHPDENTAQQRDVAAFSSISLEVSQDCRLSVIMAVVKIFETMLFAAFIIVNTANNSEETGTVSMETKVQDKENIAVTPLLLEHPGLTTQSKEVIEQAQDGEVTFGRRIQQFSEDNDDNQQLNPEQLLESNSNGLKQEEETIPIINDALKLVSEIKPAVTSADLDWAQAQSKTIGRSKAEVIPLKNLMATTTAATETAAITTATTTVKPILEPVRQYNSLFPQYVSSKEDDRNENTTIVSRNTTLKELNPDDSHIETTTEVSNDVTTNKTDERLLDIETKTESFESPIRLFKSAELSKGSSELQESADLFSTNLESDMEIEDDAKNFVIESLEESEGITTAAGPTSSSTEYSKELVAFNRTTIAYINADTDNHQIISNLPNTTTTVVPSEGVNLTLHSAITEERRSDNNVIAQELSNRSILVDANGALQLAETMTDEITATFSSFDNDSDTSVLLKNETYIVNDGDSRDLWSLTDQLTSSSSTDDKHLFGEKSSVVENASSSGITSNLSLNSVADKTSNVSSEHLTEHEVASGKGIINEFKKIALSTAARKSTTNRSPSHTIYVNRRGLIRRQKFKHLNTTNVSKTTSSYRTAPTVEGIVGLVPSVRAAKVLEQKNGYICLSRNSPEVTRTSSEGDSYKASEISVFVSLPLMTSRGTRRQKWHPYQMNCDTEEDEKGGLCVEWARSGLCTTHRPTMFLFCRKTCLCTGPPEY</sequence>
<accession>A0A0N5ANL8</accession>
<name>A0A0N5ANL8_9BILA</name>
<dbReference type="WBParaSite" id="SMUV_0000621001-mRNA-1">
    <property type="protein sequence ID" value="SMUV_0000621001-mRNA-1"/>
    <property type="gene ID" value="SMUV_0000621001"/>
</dbReference>
<evidence type="ECO:0000313" key="1">
    <source>
        <dbReference type="Proteomes" id="UP000046393"/>
    </source>
</evidence>
<proteinExistence type="predicted"/>
<keyword evidence="1" id="KW-1185">Reference proteome</keyword>